<dbReference type="GO" id="GO:0050661">
    <property type="term" value="F:NADP binding"/>
    <property type="evidence" value="ECO:0007669"/>
    <property type="project" value="InterPro"/>
</dbReference>
<evidence type="ECO:0000256" key="5">
    <source>
        <dbReference type="ARBA" id="ARBA00022857"/>
    </source>
</evidence>
<dbReference type="PANTHER" id="PTHR43098">
    <property type="entry name" value="L-ORNITHINE N(5)-MONOOXYGENASE-RELATED"/>
    <property type="match status" value="1"/>
</dbReference>
<evidence type="ECO:0000256" key="4">
    <source>
        <dbReference type="ARBA" id="ARBA00022827"/>
    </source>
</evidence>
<dbReference type="InterPro" id="IPR050775">
    <property type="entry name" value="FAD-binding_Monooxygenases"/>
</dbReference>
<dbReference type="STRING" id="553469.SAMN04487947_3472"/>
<keyword evidence="5" id="KW-0521">NADP</keyword>
<protein>
    <submittedName>
        <fullName evidence="8">Predicted flavoprotein CzcO associated with the cation diffusion facilitator CzcD</fullName>
    </submittedName>
</protein>
<organism evidence="8 9">
    <name type="scientific">Halogeometricum rufum</name>
    <dbReference type="NCBI Taxonomy" id="553469"/>
    <lineage>
        <taxon>Archaea</taxon>
        <taxon>Methanobacteriati</taxon>
        <taxon>Methanobacteriota</taxon>
        <taxon>Stenosarchaea group</taxon>
        <taxon>Halobacteria</taxon>
        <taxon>Halobacteriales</taxon>
        <taxon>Haloferacaceae</taxon>
        <taxon>Halogeometricum</taxon>
    </lineage>
</organism>
<dbReference type="EMBL" id="FOYT01000004">
    <property type="protein sequence ID" value="SFR68616.1"/>
    <property type="molecule type" value="Genomic_DNA"/>
</dbReference>
<evidence type="ECO:0000256" key="6">
    <source>
        <dbReference type="ARBA" id="ARBA00023002"/>
    </source>
</evidence>
<name>A0A1I6IPG8_9EURY</name>
<gene>
    <name evidence="8" type="ORF">SAMN04487947_3472</name>
</gene>
<keyword evidence="9" id="KW-1185">Reference proteome</keyword>
<dbReference type="AlphaFoldDB" id="A0A1I6IPG8"/>
<dbReference type="Proteomes" id="UP000198531">
    <property type="component" value="Unassembled WGS sequence"/>
</dbReference>
<dbReference type="Gene3D" id="3.50.50.60">
    <property type="entry name" value="FAD/NAD(P)-binding domain"/>
    <property type="match status" value="2"/>
</dbReference>
<evidence type="ECO:0000256" key="1">
    <source>
        <dbReference type="ARBA" id="ARBA00001974"/>
    </source>
</evidence>
<keyword evidence="4" id="KW-0274">FAD</keyword>
<evidence type="ECO:0000256" key="2">
    <source>
        <dbReference type="ARBA" id="ARBA00010139"/>
    </source>
</evidence>
<dbReference type="InterPro" id="IPR036188">
    <property type="entry name" value="FAD/NAD-bd_sf"/>
</dbReference>
<dbReference type="GO" id="GO:0004499">
    <property type="term" value="F:N,N-dimethylaniline monooxygenase activity"/>
    <property type="evidence" value="ECO:0007669"/>
    <property type="project" value="InterPro"/>
</dbReference>
<dbReference type="RefSeq" id="WP_089809973.1">
    <property type="nucleotide sequence ID" value="NZ_FOYT01000004.1"/>
</dbReference>
<dbReference type="OrthoDB" id="224622at2157"/>
<sequence length="566" mass="64192">MSETTSHDSVGATAGTDYDAIIVGAGFSGLYELHRLRDELGLSVKVIEKADDVGGTWYWNRYPGARCDSESHIYCYSFNEDILQNWEWSERYPEQPEVLEYLRFAADELDLRRNIEFETEVTSAAFDEDSGTWRISTDDGETVSSQFFVTAVGCLSEPYIPDFEGIESFEGFWTHTGKWPHEPVDFEGKRVAVIGTGATGIQVIPEVAKSDPEHLTVFQRTPNYAVPARNRPLDDDDWELIQSNYDEILQRAHDSGFGFPFEVGQETAADMTMEEVEEALEPRWQEGGFRFLLAFEDLLVNEETNEKVSEFLRGKIRETVDDPELAEKLAPKDHYYATKRPPLHTDYYETYNRDNVSLVDVTENPIERITPDGVQTADGHHDFDMIIYATGFDAMTGTLLQMDIEGRDGLTLEEKWEDGPQTYLGLTLHGFPNMFTITGPQSPSVLSNMPVSIEHHVEWVSDTIEHLVDNDIQLIEPTKAAEEAWTTHNRQVAESTLYTTVDSWYMNENIPDKPTVFTPYPGGVDLYHDTILEVAEKGYEGFELTESVQQLGREGEQPQLSVMKGD</sequence>
<dbReference type="PANTHER" id="PTHR43098:SF3">
    <property type="entry name" value="L-ORNITHINE N(5)-MONOOXYGENASE-RELATED"/>
    <property type="match status" value="1"/>
</dbReference>
<evidence type="ECO:0000313" key="8">
    <source>
        <dbReference type="EMBL" id="SFR68616.1"/>
    </source>
</evidence>
<evidence type="ECO:0000313" key="9">
    <source>
        <dbReference type="Proteomes" id="UP000198531"/>
    </source>
</evidence>
<dbReference type="GO" id="GO:0050660">
    <property type="term" value="F:flavin adenine dinucleotide binding"/>
    <property type="evidence" value="ECO:0007669"/>
    <property type="project" value="InterPro"/>
</dbReference>
<keyword evidence="7" id="KW-0503">Monooxygenase</keyword>
<dbReference type="Pfam" id="PF00743">
    <property type="entry name" value="FMO-like"/>
    <property type="match status" value="1"/>
</dbReference>
<evidence type="ECO:0000256" key="3">
    <source>
        <dbReference type="ARBA" id="ARBA00022630"/>
    </source>
</evidence>
<comment type="similarity">
    <text evidence="2">Belongs to the FAD-binding monooxygenase family.</text>
</comment>
<keyword evidence="3" id="KW-0285">Flavoprotein</keyword>
<proteinExistence type="inferred from homology"/>
<keyword evidence="6" id="KW-0560">Oxidoreductase</keyword>
<evidence type="ECO:0000256" key="7">
    <source>
        <dbReference type="ARBA" id="ARBA00023033"/>
    </source>
</evidence>
<comment type="cofactor">
    <cofactor evidence="1">
        <name>FAD</name>
        <dbReference type="ChEBI" id="CHEBI:57692"/>
    </cofactor>
</comment>
<dbReference type="SUPFAM" id="SSF51905">
    <property type="entry name" value="FAD/NAD(P)-binding domain"/>
    <property type="match status" value="2"/>
</dbReference>
<reference evidence="9" key="1">
    <citation type="submission" date="2016-10" db="EMBL/GenBank/DDBJ databases">
        <authorList>
            <person name="Varghese N."/>
            <person name="Submissions S."/>
        </authorList>
    </citation>
    <scope>NUCLEOTIDE SEQUENCE [LARGE SCALE GENOMIC DNA]</scope>
    <source>
        <strain evidence="9">CGMCC 1.7736</strain>
    </source>
</reference>
<accession>A0A1I6IPG8</accession>
<dbReference type="InterPro" id="IPR020946">
    <property type="entry name" value="Flavin_mOase-like"/>
</dbReference>